<proteinExistence type="predicted"/>
<accession>A0A2H0W4F1</accession>
<dbReference type="PANTHER" id="PTHR11669:SF8">
    <property type="entry name" value="DNA POLYMERASE III SUBUNIT DELTA"/>
    <property type="match status" value="1"/>
</dbReference>
<evidence type="ECO:0000313" key="1">
    <source>
        <dbReference type="EMBL" id="PIS05510.1"/>
    </source>
</evidence>
<dbReference type="Gene3D" id="3.40.50.300">
    <property type="entry name" value="P-loop containing nucleotide triphosphate hydrolases"/>
    <property type="match status" value="1"/>
</dbReference>
<dbReference type="AlphaFoldDB" id="A0A2H0W4F1"/>
<evidence type="ECO:0000313" key="2">
    <source>
        <dbReference type="Proteomes" id="UP000230935"/>
    </source>
</evidence>
<sequence>MKSGSFNWPVIGHENIIHYLQTGIQNHSLAHGFIFSGPQGIGKKTTLRYFLASIFCQSQTKLPCMSCPACEQVKKHVFPDIEWVEPELDDKTGHLKKNISIGQIKRLKDKLGKYSFHQTYKVAVINQAEALSVEAANSLLKLLEEPSGETVIVLVASDYHNLLPTIISRCQVLSFRPVPQKLIVGWLNEQGVSKDKAEAMAHLASGRPGMANKFFRNQEFYELQLAVAISFINVLDKTIAERLNYVSELLKKNGQNYTAKSISALKEINVWQLVLRDLLHLQIIGPKYVHHYGLLPALEKLSHQVTTRRLMLKIGALENLKRMLKNNANPQLVLENAIINLI</sequence>
<dbReference type="GO" id="GO:0008408">
    <property type="term" value="F:3'-5' exonuclease activity"/>
    <property type="evidence" value="ECO:0007669"/>
    <property type="project" value="InterPro"/>
</dbReference>
<reference evidence="2" key="1">
    <citation type="submission" date="2017-09" db="EMBL/GenBank/DDBJ databases">
        <title>Depth-based differentiation of microbial function through sediment-hosted aquifers and enrichment of novel symbionts in the deep terrestrial subsurface.</title>
        <authorList>
            <person name="Probst A.J."/>
            <person name="Ladd B."/>
            <person name="Jarett J.K."/>
            <person name="Geller-Mcgrath D.E."/>
            <person name="Sieber C.M.K."/>
            <person name="Emerson J.B."/>
            <person name="Anantharaman K."/>
            <person name="Thomas B.C."/>
            <person name="Malmstrom R."/>
            <person name="Stieglmeier M."/>
            <person name="Klingl A."/>
            <person name="Woyke T."/>
            <person name="Ryan C.M."/>
            <person name="Banfield J.F."/>
        </authorList>
    </citation>
    <scope>NUCLEOTIDE SEQUENCE [LARGE SCALE GENOMIC DNA]</scope>
</reference>
<gene>
    <name evidence="1" type="primary">holB</name>
    <name evidence="1" type="ORF">COT81_00650</name>
</gene>
<dbReference type="Proteomes" id="UP000230935">
    <property type="component" value="Unassembled WGS sequence"/>
</dbReference>
<comment type="caution">
    <text evidence="1">The sequence shown here is derived from an EMBL/GenBank/DDBJ whole genome shotgun (WGS) entry which is preliminary data.</text>
</comment>
<protein>
    <submittedName>
        <fullName evidence="1">DNA polymerase III subunit delta</fullName>
    </submittedName>
</protein>
<dbReference type="PANTHER" id="PTHR11669">
    <property type="entry name" value="REPLICATION FACTOR C / DNA POLYMERASE III GAMMA-TAU SUBUNIT"/>
    <property type="match status" value="1"/>
</dbReference>
<dbReference type="EMBL" id="PEZZ01000004">
    <property type="protein sequence ID" value="PIS05510.1"/>
    <property type="molecule type" value="Genomic_DNA"/>
</dbReference>
<dbReference type="GO" id="GO:0003887">
    <property type="term" value="F:DNA-directed DNA polymerase activity"/>
    <property type="evidence" value="ECO:0007669"/>
    <property type="project" value="InterPro"/>
</dbReference>
<dbReference type="InterPro" id="IPR004622">
    <property type="entry name" value="DNA_pol_HolB"/>
</dbReference>
<dbReference type="NCBIfam" id="TIGR00678">
    <property type="entry name" value="holB"/>
    <property type="match status" value="1"/>
</dbReference>
<dbReference type="Pfam" id="PF13177">
    <property type="entry name" value="DNA_pol3_delta2"/>
    <property type="match status" value="1"/>
</dbReference>
<organism evidence="1 2">
    <name type="scientific">Candidatus Buchananbacteria bacterium CG10_big_fil_rev_8_21_14_0_10_42_9</name>
    <dbReference type="NCBI Taxonomy" id="1974526"/>
    <lineage>
        <taxon>Bacteria</taxon>
        <taxon>Candidatus Buchananiibacteriota</taxon>
    </lineage>
</organism>
<dbReference type="SUPFAM" id="SSF52540">
    <property type="entry name" value="P-loop containing nucleoside triphosphate hydrolases"/>
    <property type="match status" value="1"/>
</dbReference>
<dbReference type="GO" id="GO:0006261">
    <property type="term" value="P:DNA-templated DNA replication"/>
    <property type="evidence" value="ECO:0007669"/>
    <property type="project" value="TreeGrafter"/>
</dbReference>
<name>A0A2H0W4F1_9BACT</name>
<dbReference type="InterPro" id="IPR027417">
    <property type="entry name" value="P-loop_NTPase"/>
</dbReference>
<dbReference type="InterPro" id="IPR050238">
    <property type="entry name" value="DNA_Rep/Repair_Clamp_Loader"/>
</dbReference>